<evidence type="ECO:0000313" key="3">
    <source>
        <dbReference type="Proteomes" id="UP001233172"/>
    </source>
</evidence>
<reference evidence="2" key="1">
    <citation type="journal article" date="2023" name="PLoS Negl. Trop. Dis.">
        <title>A genome sequence for Biomphalaria pfeifferi, the major vector snail for the human-infecting parasite Schistosoma mansoni.</title>
        <authorList>
            <person name="Bu L."/>
            <person name="Lu L."/>
            <person name="Laidemitt M.R."/>
            <person name="Zhang S.M."/>
            <person name="Mutuku M."/>
            <person name="Mkoji G."/>
            <person name="Steinauer M."/>
            <person name="Loker E.S."/>
        </authorList>
    </citation>
    <scope>NUCLEOTIDE SEQUENCE</scope>
    <source>
        <strain evidence="2">KasaAsao</strain>
    </source>
</reference>
<accession>A0AAD8C1X4</accession>
<protein>
    <recommendedName>
        <fullName evidence="1">F-box domain-containing protein</fullName>
    </recommendedName>
</protein>
<name>A0AAD8C1X4_BIOPF</name>
<dbReference type="AlphaFoldDB" id="A0AAD8C1X4"/>
<feature type="domain" description="F-box" evidence="1">
    <location>
        <begin position="18"/>
        <end position="55"/>
    </location>
</feature>
<feature type="non-terminal residue" evidence="2">
    <location>
        <position position="172"/>
    </location>
</feature>
<reference evidence="2" key="2">
    <citation type="submission" date="2023-04" db="EMBL/GenBank/DDBJ databases">
        <authorList>
            <person name="Bu L."/>
            <person name="Lu L."/>
            <person name="Laidemitt M.R."/>
            <person name="Zhang S.M."/>
            <person name="Mutuku M."/>
            <person name="Mkoji G."/>
            <person name="Steinauer M."/>
            <person name="Loker E.S."/>
        </authorList>
    </citation>
    <scope>NUCLEOTIDE SEQUENCE</scope>
    <source>
        <strain evidence="2">KasaAsao</strain>
        <tissue evidence="2">Whole Snail</tissue>
    </source>
</reference>
<dbReference type="SUPFAM" id="SSF81383">
    <property type="entry name" value="F-box domain"/>
    <property type="match status" value="1"/>
</dbReference>
<gene>
    <name evidence="2" type="ORF">Bpfe_005524</name>
</gene>
<dbReference type="EMBL" id="JASAOG010000015">
    <property type="protein sequence ID" value="KAK0064966.1"/>
    <property type="molecule type" value="Genomic_DNA"/>
</dbReference>
<keyword evidence="3" id="KW-1185">Reference proteome</keyword>
<dbReference type="InterPro" id="IPR001810">
    <property type="entry name" value="F-box_dom"/>
</dbReference>
<sequence>MFFPPCFFQIRNTYVQKDVITEIFRYLSVRDKLNCSEVNKEWNEIFWSPNHWSELNVDICNITDVSKHKFLRLFTSSLKRLTLNLRSTYITDAVMRKVYYTTLMDTISFICDGGVSSVSELTLCNFIAVFCEMDKHNTVFLTKKICQMVRMPRDLKYISISYSKMPLNCGIV</sequence>
<evidence type="ECO:0000259" key="1">
    <source>
        <dbReference type="Pfam" id="PF12937"/>
    </source>
</evidence>
<comment type="caution">
    <text evidence="2">The sequence shown here is derived from an EMBL/GenBank/DDBJ whole genome shotgun (WGS) entry which is preliminary data.</text>
</comment>
<evidence type="ECO:0000313" key="2">
    <source>
        <dbReference type="EMBL" id="KAK0064966.1"/>
    </source>
</evidence>
<organism evidence="2 3">
    <name type="scientific">Biomphalaria pfeifferi</name>
    <name type="common">Bloodfluke planorb</name>
    <name type="synonym">Freshwater snail</name>
    <dbReference type="NCBI Taxonomy" id="112525"/>
    <lineage>
        <taxon>Eukaryota</taxon>
        <taxon>Metazoa</taxon>
        <taxon>Spiralia</taxon>
        <taxon>Lophotrochozoa</taxon>
        <taxon>Mollusca</taxon>
        <taxon>Gastropoda</taxon>
        <taxon>Heterobranchia</taxon>
        <taxon>Euthyneura</taxon>
        <taxon>Panpulmonata</taxon>
        <taxon>Hygrophila</taxon>
        <taxon>Lymnaeoidea</taxon>
        <taxon>Planorbidae</taxon>
        <taxon>Biomphalaria</taxon>
    </lineage>
</organism>
<proteinExistence type="predicted"/>
<dbReference type="Proteomes" id="UP001233172">
    <property type="component" value="Unassembled WGS sequence"/>
</dbReference>
<dbReference type="Gene3D" id="1.20.1280.50">
    <property type="match status" value="1"/>
</dbReference>
<dbReference type="InterPro" id="IPR036047">
    <property type="entry name" value="F-box-like_dom_sf"/>
</dbReference>
<dbReference type="Pfam" id="PF12937">
    <property type="entry name" value="F-box-like"/>
    <property type="match status" value="1"/>
</dbReference>